<feature type="domain" description="Luciferase-like" evidence="5">
    <location>
        <begin position="5"/>
        <end position="250"/>
    </location>
</feature>
<dbReference type="AlphaFoldDB" id="A0A3B0WGJ9"/>
<dbReference type="Gene3D" id="3.20.20.30">
    <property type="entry name" value="Luciferase-like domain"/>
    <property type="match status" value="1"/>
</dbReference>
<evidence type="ECO:0000259" key="5">
    <source>
        <dbReference type="Pfam" id="PF00296"/>
    </source>
</evidence>
<dbReference type="PANTHER" id="PTHR42847">
    <property type="entry name" value="ALKANESULFONATE MONOOXYGENASE"/>
    <property type="match status" value="1"/>
</dbReference>
<dbReference type="InterPro" id="IPR011251">
    <property type="entry name" value="Luciferase-like_dom"/>
</dbReference>
<organism evidence="6">
    <name type="scientific">hydrothermal vent metagenome</name>
    <dbReference type="NCBI Taxonomy" id="652676"/>
    <lineage>
        <taxon>unclassified sequences</taxon>
        <taxon>metagenomes</taxon>
        <taxon>ecological metagenomes</taxon>
    </lineage>
</organism>
<reference evidence="6" key="1">
    <citation type="submission" date="2018-06" db="EMBL/GenBank/DDBJ databases">
        <authorList>
            <person name="Zhirakovskaya E."/>
        </authorList>
    </citation>
    <scope>NUCLEOTIDE SEQUENCE</scope>
</reference>
<accession>A0A3B0WGJ9</accession>
<dbReference type="GO" id="GO:0046306">
    <property type="term" value="P:alkanesulfonate catabolic process"/>
    <property type="evidence" value="ECO:0007669"/>
    <property type="project" value="TreeGrafter"/>
</dbReference>
<evidence type="ECO:0000256" key="2">
    <source>
        <dbReference type="ARBA" id="ARBA00022643"/>
    </source>
</evidence>
<dbReference type="Pfam" id="PF00296">
    <property type="entry name" value="Bac_luciferase"/>
    <property type="match status" value="1"/>
</dbReference>
<keyword evidence="2" id="KW-0288">FMN</keyword>
<protein>
    <submittedName>
        <fullName evidence="6">Luciferase</fullName>
    </submittedName>
</protein>
<sequence>MKFGFVIPFGDAKTVANLAKAAENAGWDAIFAWEPVWGIDAWVCLTAAAMQTERIKLGTMITPLSRMRPWKLASEAATLDNLSGGRVILAVGLGAVDTGFTTFGEVTNRKTRAELLDEGLEIVTGLWQGQPFNFSGKHYQVKELDFSPPPPPVQQPRIPIWVVGAWNWPKSMARVLRYDGILPTVLDAKRQHQPLTPESVAEVAAFTKANRPSNTPFDIVVEGETLGDNQKEAVEKVRPFADAGATWWIEARWAVSRNEEGLQTVRQRIEQGSPKFL</sequence>
<proteinExistence type="predicted"/>
<evidence type="ECO:0000256" key="1">
    <source>
        <dbReference type="ARBA" id="ARBA00022630"/>
    </source>
</evidence>
<evidence type="ECO:0000256" key="3">
    <source>
        <dbReference type="ARBA" id="ARBA00023002"/>
    </source>
</evidence>
<keyword evidence="1" id="KW-0285">Flavoprotein</keyword>
<dbReference type="EMBL" id="UOEU01001120">
    <property type="protein sequence ID" value="VAW43606.1"/>
    <property type="molecule type" value="Genomic_DNA"/>
</dbReference>
<keyword evidence="3" id="KW-0560">Oxidoreductase</keyword>
<gene>
    <name evidence="6" type="ORF">MNBD_CHLOROFLEXI01-3995</name>
</gene>
<dbReference type="GO" id="GO:0008726">
    <property type="term" value="F:alkanesulfonate monooxygenase activity"/>
    <property type="evidence" value="ECO:0007669"/>
    <property type="project" value="TreeGrafter"/>
</dbReference>
<dbReference type="InterPro" id="IPR036661">
    <property type="entry name" value="Luciferase-like_sf"/>
</dbReference>
<dbReference type="SUPFAM" id="SSF51679">
    <property type="entry name" value="Bacterial luciferase-like"/>
    <property type="match status" value="1"/>
</dbReference>
<dbReference type="InterPro" id="IPR050172">
    <property type="entry name" value="SsuD_RutA_monooxygenase"/>
</dbReference>
<name>A0A3B0WGJ9_9ZZZZ</name>
<evidence type="ECO:0000256" key="4">
    <source>
        <dbReference type="ARBA" id="ARBA00023033"/>
    </source>
</evidence>
<dbReference type="PANTHER" id="PTHR42847:SF4">
    <property type="entry name" value="ALKANESULFONATE MONOOXYGENASE-RELATED"/>
    <property type="match status" value="1"/>
</dbReference>
<evidence type="ECO:0000313" key="6">
    <source>
        <dbReference type="EMBL" id="VAW43606.1"/>
    </source>
</evidence>
<keyword evidence="4" id="KW-0503">Monooxygenase</keyword>